<dbReference type="SUPFAM" id="SSF53300">
    <property type="entry name" value="vWA-like"/>
    <property type="match status" value="1"/>
</dbReference>
<dbReference type="InterPro" id="IPR051266">
    <property type="entry name" value="CLCR"/>
</dbReference>
<dbReference type="InterPro" id="IPR002035">
    <property type="entry name" value="VWF_A"/>
</dbReference>
<dbReference type="EMBL" id="FPCA01000001">
    <property type="protein sequence ID" value="SFU44965.1"/>
    <property type="molecule type" value="Genomic_DNA"/>
</dbReference>
<name>A0A1I7G937_9BACT</name>
<evidence type="ECO:0000313" key="3">
    <source>
        <dbReference type="EMBL" id="SFU44965.1"/>
    </source>
</evidence>
<dbReference type="RefSeq" id="WP_068839782.1">
    <property type="nucleotide sequence ID" value="NZ_BMXC01000001.1"/>
</dbReference>
<dbReference type="Pfam" id="PF00092">
    <property type="entry name" value="VWA"/>
    <property type="match status" value="1"/>
</dbReference>
<dbReference type="Pfam" id="PF12034">
    <property type="entry name" value="YfbK_C"/>
    <property type="match status" value="1"/>
</dbReference>
<protein>
    <submittedName>
        <fullName evidence="3">Ca-activated chloride channel family protein</fullName>
    </submittedName>
</protein>
<dbReference type="SMART" id="SM00327">
    <property type="entry name" value="VWA"/>
    <property type="match status" value="1"/>
</dbReference>
<evidence type="ECO:0000313" key="4">
    <source>
        <dbReference type="Proteomes" id="UP000182491"/>
    </source>
</evidence>
<dbReference type="Pfam" id="PF12450">
    <property type="entry name" value="vWF_A"/>
    <property type="match status" value="1"/>
</dbReference>
<dbReference type="AlphaFoldDB" id="A0A1I7G937"/>
<evidence type="ECO:0000256" key="1">
    <source>
        <dbReference type="SAM" id="SignalP"/>
    </source>
</evidence>
<sequence>MKRTIYMLLLAFLFAAVQAQAKEVKVSGTVTDAATGAALPGVAIKLKGTNQGTTTDSKGKYSLQVPDDKATLVFSYIGYKPKEVKVGNRQVMDVQLSVDNKVLQEVVMTGYATESKVRIRGNATLQGQVAGVQVRKGRGVGLYDAEKLNHNTENYDYIKESSFQSARKSPLSTFSIDVDKASYSNVRRFLNNGQLPPVDAVRIEEMINYFSYDYPQPAGDAPFSVTTELSECPWNKENQLLHIGLQGKDIPTANLPASNLVFLVDVSGSMDTPDKLPLVKAGFRLLVEQLRPQDKIAIVVYAGAAGLVLPPTPGNKKDKIMEALHMLEAGGSTAGGAGINLAYKVAQEQFMPGGNNRVILATDGDFNVGVSSDGELSRLIEKKRETGIALTVLGFGTGNLKDSRMEQLADKGNGNYAYVDNILEAKKVFVNEFGGTLFTIAKDVKLQLEFNPAKVKAYRLIGYENRALQDEDFNDDRKDAGELGSGHTVTALYEIVPAGAKLAAADIAGGNVDDLKYQKTNLSDGATSTDELLTLKLRYKAPDGKQSKLITSTVSTRAVAARATSDNFRFAAAVAAFGMLLRESEFKGNASFAQVLELAEGARGADKEGYRAEFIRLVNSRTLLSDNLAR</sequence>
<dbReference type="Pfam" id="PF13715">
    <property type="entry name" value="CarbopepD_reg_2"/>
    <property type="match status" value="1"/>
</dbReference>
<organism evidence="3 4">
    <name type="scientific">Pontibacter akesuensis</name>
    <dbReference type="NCBI Taxonomy" id="388950"/>
    <lineage>
        <taxon>Bacteria</taxon>
        <taxon>Pseudomonadati</taxon>
        <taxon>Bacteroidota</taxon>
        <taxon>Cytophagia</taxon>
        <taxon>Cytophagales</taxon>
        <taxon>Hymenobacteraceae</taxon>
        <taxon>Pontibacter</taxon>
    </lineage>
</organism>
<feature type="chain" id="PRO_5010282411" evidence="1">
    <location>
        <begin position="22"/>
        <end position="630"/>
    </location>
</feature>
<dbReference type="CDD" id="cd01465">
    <property type="entry name" value="vWA_subgroup"/>
    <property type="match status" value="1"/>
</dbReference>
<dbReference type="Gene3D" id="3.40.50.410">
    <property type="entry name" value="von Willebrand factor, type A domain"/>
    <property type="match status" value="1"/>
</dbReference>
<dbReference type="PANTHER" id="PTHR10579">
    <property type="entry name" value="CALCIUM-ACTIVATED CHLORIDE CHANNEL REGULATOR"/>
    <property type="match status" value="1"/>
</dbReference>
<gene>
    <name evidence="3" type="ORF">SAMN04487941_0835</name>
</gene>
<dbReference type="STRING" id="388950.GCA_001611675_03970"/>
<keyword evidence="4" id="KW-1185">Reference proteome</keyword>
<dbReference type="PROSITE" id="PS50234">
    <property type="entry name" value="VWFA"/>
    <property type="match status" value="1"/>
</dbReference>
<dbReference type="InterPro" id="IPR008969">
    <property type="entry name" value="CarboxyPept-like_regulatory"/>
</dbReference>
<keyword evidence="1" id="KW-0732">Signal</keyword>
<dbReference type="InterPro" id="IPR036465">
    <property type="entry name" value="vWFA_dom_sf"/>
</dbReference>
<feature type="domain" description="VWFA" evidence="2">
    <location>
        <begin position="259"/>
        <end position="437"/>
    </location>
</feature>
<accession>A0A1I7G937</accession>
<dbReference type="InterPro" id="IPR022156">
    <property type="entry name" value="Uncharacterised_YfbK_N"/>
</dbReference>
<dbReference type="Gene3D" id="2.60.40.1120">
    <property type="entry name" value="Carboxypeptidase-like, regulatory domain"/>
    <property type="match status" value="1"/>
</dbReference>
<dbReference type="PANTHER" id="PTHR10579:SF43">
    <property type="entry name" value="ZINC FINGER (C3HC4-TYPE RING FINGER) FAMILY PROTEIN"/>
    <property type="match status" value="1"/>
</dbReference>
<feature type="signal peptide" evidence="1">
    <location>
        <begin position="1"/>
        <end position="21"/>
    </location>
</feature>
<dbReference type="Proteomes" id="UP000182491">
    <property type="component" value="Unassembled WGS sequence"/>
</dbReference>
<reference evidence="4" key="1">
    <citation type="submission" date="2016-10" db="EMBL/GenBank/DDBJ databases">
        <authorList>
            <person name="Varghese N."/>
        </authorList>
    </citation>
    <scope>NUCLEOTIDE SEQUENCE [LARGE SCALE GENOMIC DNA]</scope>
    <source>
        <strain evidence="4">DSM 18820</strain>
    </source>
</reference>
<proteinExistence type="predicted"/>
<dbReference type="InterPro" id="IPR021908">
    <property type="entry name" value="YfbK_C"/>
</dbReference>
<evidence type="ECO:0000259" key="2">
    <source>
        <dbReference type="PROSITE" id="PS50234"/>
    </source>
</evidence>
<dbReference type="SUPFAM" id="SSF49464">
    <property type="entry name" value="Carboxypeptidase regulatory domain-like"/>
    <property type="match status" value="1"/>
</dbReference>
<dbReference type="OrthoDB" id="9805121at2"/>